<name>A0A2T4A261_TRIHA</name>
<dbReference type="AlphaFoldDB" id="A0A2T4A261"/>
<organism evidence="2 3">
    <name type="scientific">Trichoderma harzianum CBS 226.95</name>
    <dbReference type="NCBI Taxonomy" id="983964"/>
    <lineage>
        <taxon>Eukaryota</taxon>
        <taxon>Fungi</taxon>
        <taxon>Dikarya</taxon>
        <taxon>Ascomycota</taxon>
        <taxon>Pezizomycotina</taxon>
        <taxon>Sordariomycetes</taxon>
        <taxon>Hypocreomycetidae</taxon>
        <taxon>Hypocreales</taxon>
        <taxon>Hypocreaceae</taxon>
        <taxon>Trichoderma</taxon>
    </lineage>
</organism>
<protein>
    <submittedName>
        <fullName evidence="2">Uncharacterized protein</fullName>
    </submittedName>
</protein>
<reference evidence="2 3" key="1">
    <citation type="submission" date="2016-07" db="EMBL/GenBank/DDBJ databases">
        <title>Multiple horizontal gene transfer events from other fungi enriched the ability of initially mycotrophic Trichoderma (Ascomycota) to feed on dead plant biomass.</title>
        <authorList>
            <consortium name="DOE Joint Genome Institute"/>
            <person name="Aerts A."/>
            <person name="Atanasova L."/>
            <person name="Chenthamara K."/>
            <person name="Zhang J."/>
            <person name="Grujic M."/>
            <person name="Henrissat B."/>
            <person name="Kuo A."/>
            <person name="Salamov A."/>
            <person name="Lipzen A."/>
            <person name="Labutti K."/>
            <person name="Barry K."/>
            <person name="Miao Y."/>
            <person name="Rahimi M.J."/>
            <person name="Shen Q."/>
            <person name="Grigoriev I.V."/>
            <person name="Kubicek C.P."/>
            <person name="Druzhinina I.S."/>
        </authorList>
    </citation>
    <scope>NUCLEOTIDE SEQUENCE [LARGE SCALE GENOMIC DNA]</scope>
    <source>
        <strain evidence="2 3">CBS 226.95</strain>
    </source>
</reference>
<dbReference type="Proteomes" id="UP000241690">
    <property type="component" value="Unassembled WGS sequence"/>
</dbReference>
<gene>
    <name evidence="2" type="ORF">M431DRAFT_511284</name>
</gene>
<sequence>MYPQIGTASTLKLAKLQNRNSIHVCCYPTPLNEKKKNHTSHKPSKSTTIHPATPSTPSLQPTQGINQSKPQSQKRGAATAQSPRSNQAPQTALSPSL</sequence>
<dbReference type="GeneID" id="36628191"/>
<evidence type="ECO:0000256" key="1">
    <source>
        <dbReference type="SAM" id="MobiDB-lite"/>
    </source>
</evidence>
<keyword evidence="3" id="KW-1185">Reference proteome</keyword>
<feature type="compositionally biased region" description="Polar residues" evidence="1">
    <location>
        <begin position="45"/>
        <end position="97"/>
    </location>
</feature>
<accession>A0A2T4A261</accession>
<feature type="compositionally biased region" description="Basic residues" evidence="1">
    <location>
        <begin position="35"/>
        <end position="44"/>
    </location>
</feature>
<evidence type="ECO:0000313" key="2">
    <source>
        <dbReference type="EMBL" id="PTB51161.1"/>
    </source>
</evidence>
<feature type="region of interest" description="Disordered" evidence="1">
    <location>
        <begin position="27"/>
        <end position="97"/>
    </location>
</feature>
<proteinExistence type="predicted"/>
<dbReference type="RefSeq" id="XP_024770838.1">
    <property type="nucleotide sequence ID" value="XM_024919622.1"/>
</dbReference>
<dbReference type="EMBL" id="KZ679686">
    <property type="protein sequence ID" value="PTB51161.1"/>
    <property type="molecule type" value="Genomic_DNA"/>
</dbReference>
<evidence type="ECO:0000313" key="3">
    <source>
        <dbReference type="Proteomes" id="UP000241690"/>
    </source>
</evidence>